<dbReference type="Proteomes" id="UP000652013">
    <property type="component" value="Unassembled WGS sequence"/>
</dbReference>
<feature type="domain" description="Winged helix DNA-binding" evidence="1">
    <location>
        <begin position="17"/>
        <end position="95"/>
    </location>
</feature>
<dbReference type="EMBL" id="BOOY01000025">
    <property type="protein sequence ID" value="GIJ03893.1"/>
    <property type="molecule type" value="Genomic_DNA"/>
</dbReference>
<dbReference type="InterPro" id="IPR036388">
    <property type="entry name" value="WH-like_DNA-bd_sf"/>
</dbReference>
<dbReference type="AlphaFoldDB" id="A0A8J3Y9W9"/>
<evidence type="ECO:0000259" key="1">
    <source>
        <dbReference type="Pfam" id="PF13601"/>
    </source>
</evidence>
<reference evidence="2" key="1">
    <citation type="submission" date="2021-01" db="EMBL/GenBank/DDBJ databases">
        <title>Whole genome shotgun sequence of Spirilliplanes yamanashiensis NBRC 15828.</title>
        <authorList>
            <person name="Komaki H."/>
            <person name="Tamura T."/>
        </authorList>
    </citation>
    <scope>NUCLEOTIDE SEQUENCE</scope>
    <source>
        <strain evidence="2">NBRC 15828</strain>
    </source>
</reference>
<dbReference type="InterPro" id="IPR027395">
    <property type="entry name" value="WH_DNA-bd_dom"/>
</dbReference>
<dbReference type="PANTHER" id="PTHR37318">
    <property type="entry name" value="BSL7504 PROTEIN"/>
    <property type="match status" value="1"/>
</dbReference>
<keyword evidence="3" id="KW-1185">Reference proteome</keyword>
<name>A0A8J3Y9W9_9ACTN</name>
<protein>
    <recommendedName>
        <fullName evidence="1">Winged helix DNA-binding domain-containing protein</fullName>
    </recommendedName>
</protein>
<evidence type="ECO:0000313" key="3">
    <source>
        <dbReference type="Proteomes" id="UP000652013"/>
    </source>
</evidence>
<evidence type="ECO:0000313" key="2">
    <source>
        <dbReference type="EMBL" id="GIJ03893.1"/>
    </source>
</evidence>
<dbReference type="SUPFAM" id="SSF46785">
    <property type="entry name" value="Winged helix' DNA-binding domain"/>
    <property type="match status" value="1"/>
</dbReference>
<comment type="caution">
    <text evidence="2">The sequence shown here is derived from an EMBL/GenBank/DDBJ whole genome shotgun (WGS) entry which is preliminary data.</text>
</comment>
<gene>
    <name evidence="2" type="ORF">Sya03_32450</name>
</gene>
<proteinExistence type="predicted"/>
<dbReference type="RefSeq" id="WP_203939145.1">
    <property type="nucleotide sequence ID" value="NZ_BAAAGJ010000002.1"/>
</dbReference>
<organism evidence="2 3">
    <name type="scientific">Spirilliplanes yamanashiensis</name>
    <dbReference type="NCBI Taxonomy" id="42233"/>
    <lineage>
        <taxon>Bacteria</taxon>
        <taxon>Bacillati</taxon>
        <taxon>Actinomycetota</taxon>
        <taxon>Actinomycetes</taxon>
        <taxon>Micromonosporales</taxon>
        <taxon>Micromonosporaceae</taxon>
        <taxon>Spirilliplanes</taxon>
    </lineage>
</organism>
<dbReference type="PANTHER" id="PTHR37318:SF1">
    <property type="entry name" value="BSL7504 PROTEIN"/>
    <property type="match status" value="1"/>
</dbReference>
<sequence length="116" mass="11797">MTGPAPQPDPHLATTTRLSIVAFLAGAEEAEFGAVRDAVGLTDSHLSKQAAALEAVGYVQVRKGYAGRRPRTWLALTPAGRAAFTAHVAALNAIVAAAGERLGPTPSGTSAPPGTR</sequence>
<dbReference type="Pfam" id="PF13601">
    <property type="entry name" value="HTH_34"/>
    <property type="match status" value="1"/>
</dbReference>
<accession>A0A8J3Y9W9</accession>
<dbReference type="Gene3D" id="1.10.10.10">
    <property type="entry name" value="Winged helix-like DNA-binding domain superfamily/Winged helix DNA-binding domain"/>
    <property type="match status" value="1"/>
</dbReference>
<dbReference type="InterPro" id="IPR036390">
    <property type="entry name" value="WH_DNA-bd_sf"/>
</dbReference>